<dbReference type="GeneID" id="38783782"/>
<dbReference type="InParanoid" id="A0A401GXA9"/>
<evidence type="ECO:0000313" key="2">
    <source>
        <dbReference type="EMBL" id="GBE86865.1"/>
    </source>
</evidence>
<dbReference type="OrthoDB" id="2747778at2759"/>
<evidence type="ECO:0000259" key="1">
    <source>
        <dbReference type="Pfam" id="PF17667"/>
    </source>
</evidence>
<dbReference type="InterPro" id="IPR040976">
    <property type="entry name" value="Pkinase_fungal"/>
</dbReference>
<accession>A0A401GXA9</accession>
<sequence>MPMKQRVDDGRTVWERTWTVYPSKMIPVLPKRLRHFEDGFELVLLVYHALCAHQEYYKAGVLHGNVSEENVIIFETPFSERKGVLVDLDQANTFRRPERPDPDLKARNV</sequence>
<dbReference type="EMBL" id="BFAD01000010">
    <property type="protein sequence ID" value="GBE86865.1"/>
    <property type="molecule type" value="Genomic_DNA"/>
</dbReference>
<dbReference type="RefSeq" id="XP_027617778.1">
    <property type="nucleotide sequence ID" value="XM_027761977.1"/>
</dbReference>
<dbReference type="AlphaFoldDB" id="A0A401GXA9"/>
<proteinExistence type="predicted"/>
<reference evidence="2 3" key="1">
    <citation type="journal article" date="2018" name="Sci. Rep.">
        <title>Genome sequence of the cauliflower mushroom Sparassis crispa (Hanabiratake) and its association with beneficial usage.</title>
        <authorList>
            <person name="Kiyama R."/>
            <person name="Furutani Y."/>
            <person name="Kawaguchi K."/>
            <person name="Nakanishi T."/>
        </authorList>
    </citation>
    <scope>NUCLEOTIDE SEQUENCE [LARGE SCALE GENOMIC DNA]</scope>
</reference>
<keyword evidence="3" id="KW-1185">Reference proteome</keyword>
<feature type="domain" description="Fungal-type protein kinase" evidence="1">
    <location>
        <begin position="31"/>
        <end position="96"/>
    </location>
</feature>
<gene>
    <name evidence="2" type="ORF">SCP_1001070</name>
</gene>
<organism evidence="2 3">
    <name type="scientific">Sparassis crispa</name>
    <dbReference type="NCBI Taxonomy" id="139825"/>
    <lineage>
        <taxon>Eukaryota</taxon>
        <taxon>Fungi</taxon>
        <taxon>Dikarya</taxon>
        <taxon>Basidiomycota</taxon>
        <taxon>Agaricomycotina</taxon>
        <taxon>Agaricomycetes</taxon>
        <taxon>Polyporales</taxon>
        <taxon>Sparassidaceae</taxon>
        <taxon>Sparassis</taxon>
    </lineage>
</organism>
<dbReference type="Pfam" id="PF17667">
    <property type="entry name" value="Pkinase_fungal"/>
    <property type="match status" value="1"/>
</dbReference>
<evidence type="ECO:0000313" key="3">
    <source>
        <dbReference type="Proteomes" id="UP000287166"/>
    </source>
</evidence>
<dbReference type="Proteomes" id="UP000287166">
    <property type="component" value="Unassembled WGS sequence"/>
</dbReference>
<comment type="caution">
    <text evidence="2">The sequence shown here is derived from an EMBL/GenBank/DDBJ whole genome shotgun (WGS) entry which is preliminary data.</text>
</comment>
<protein>
    <recommendedName>
        <fullName evidence="1">Fungal-type protein kinase domain-containing protein</fullName>
    </recommendedName>
</protein>
<name>A0A401GXA9_9APHY</name>